<keyword evidence="3" id="KW-0804">Transcription</keyword>
<dbReference type="EMBL" id="JBBKZS010000020">
    <property type="protein sequence ID" value="MEJ8858785.1"/>
    <property type="molecule type" value="Genomic_DNA"/>
</dbReference>
<evidence type="ECO:0000313" key="7">
    <source>
        <dbReference type="Proteomes" id="UP001367030"/>
    </source>
</evidence>
<keyword evidence="7" id="KW-1185">Reference proteome</keyword>
<dbReference type="RefSeq" id="WP_340338839.1">
    <property type="nucleotide sequence ID" value="NZ_JBBKZS010000020.1"/>
</dbReference>
<keyword evidence="1" id="KW-0805">Transcription regulation</keyword>
<protein>
    <submittedName>
        <fullName evidence="6">IclR family transcriptional regulator C-terminal domain-containing protein</fullName>
    </submittedName>
</protein>
<dbReference type="Gene3D" id="3.30.450.40">
    <property type="match status" value="1"/>
</dbReference>
<dbReference type="PROSITE" id="PS51077">
    <property type="entry name" value="HTH_ICLR"/>
    <property type="match status" value="1"/>
</dbReference>
<dbReference type="PROSITE" id="PS51078">
    <property type="entry name" value="ICLR_ED"/>
    <property type="match status" value="1"/>
</dbReference>
<dbReference type="InterPro" id="IPR014757">
    <property type="entry name" value="Tscrpt_reg_IclR_C"/>
</dbReference>
<sequence length="249" mass="27219">MPSLIPAVSRAMAAFEAFAREKRALSNKELARLLNLADSSCLDLLHTLHSLGYLMRTPRTLRFYPSGRWYEMARQIGDSDPLRAVAQEAVDQLAEMTNETAFFGVLDQSGAKVVATQSSRLPLRFIVQIGERITLHGSALGKALLGLLSSEELAAEVQRLNLQPLTSNTVTNTRQLIEQVEHGRRQGWYEAKGEGAEHVSALAVSGWLAGQPVAISLAGPSQRIATHHDRLLRALGDARDSLLAENEST</sequence>
<dbReference type="InterPro" id="IPR036390">
    <property type="entry name" value="WH_DNA-bd_sf"/>
</dbReference>
<dbReference type="PANTHER" id="PTHR30136:SF35">
    <property type="entry name" value="HTH-TYPE TRANSCRIPTIONAL REGULATOR RV1719"/>
    <property type="match status" value="1"/>
</dbReference>
<comment type="caution">
    <text evidence="6">The sequence shown here is derived from an EMBL/GenBank/DDBJ whole genome shotgun (WGS) entry which is preliminary data.</text>
</comment>
<evidence type="ECO:0000259" key="5">
    <source>
        <dbReference type="PROSITE" id="PS51078"/>
    </source>
</evidence>
<proteinExistence type="predicted"/>
<evidence type="ECO:0000313" key="6">
    <source>
        <dbReference type="EMBL" id="MEJ8858785.1"/>
    </source>
</evidence>
<organism evidence="6 7">
    <name type="scientific">Variovorax robiniae</name>
    <dbReference type="NCBI Taxonomy" id="1836199"/>
    <lineage>
        <taxon>Bacteria</taxon>
        <taxon>Pseudomonadati</taxon>
        <taxon>Pseudomonadota</taxon>
        <taxon>Betaproteobacteria</taxon>
        <taxon>Burkholderiales</taxon>
        <taxon>Comamonadaceae</taxon>
        <taxon>Variovorax</taxon>
    </lineage>
</organism>
<dbReference type="InterPro" id="IPR036388">
    <property type="entry name" value="WH-like_DNA-bd_sf"/>
</dbReference>
<dbReference type="Pfam" id="PF01614">
    <property type="entry name" value="IclR_C"/>
    <property type="match status" value="1"/>
</dbReference>
<evidence type="ECO:0000259" key="4">
    <source>
        <dbReference type="PROSITE" id="PS51077"/>
    </source>
</evidence>
<dbReference type="Gene3D" id="1.10.10.10">
    <property type="entry name" value="Winged helix-like DNA-binding domain superfamily/Winged helix DNA-binding domain"/>
    <property type="match status" value="1"/>
</dbReference>
<evidence type="ECO:0000256" key="3">
    <source>
        <dbReference type="ARBA" id="ARBA00023163"/>
    </source>
</evidence>
<dbReference type="Pfam" id="PF09339">
    <property type="entry name" value="HTH_IclR"/>
    <property type="match status" value="1"/>
</dbReference>
<name>A0ABU8XI61_9BURK</name>
<dbReference type="InterPro" id="IPR029016">
    <property type="entry name" value="GAF-like_dom_sf"/>
</dbReference>
<evidence type="ECO:0000256" key="1">
    <source>
        <dbReference type="ARBA" id="ARBA00023015"/>
    </source>
</evidence>
<feature type="domain" description="HTH iclR-type" evidence="4">
    <location>
        <begin position="5"/>
        <end position="68"/>
    </location>
</feature>
<reference evidence="6 7" key="1">
    <citation type="submission" date="2024-03" db="EMBL/GenBank/DDBJ databases">
        <title>Novel species of the genus Variovorax.</title>
        <authorList>
            <person name="Liu Q."/>
            <person name="Xin Y.-H."/>
        </authorList>
    </citation>
    <scope>NUCLEOTIDE SEQUENCE [LARGE SCALE GENOMIC DNA]</scope>
    <source>
        <strain evidence="6 7">KACC 18901</strain>
    </source>
</reference>
<dbReference type="Proteomes" id="UP001367030">
    <property type="component" value="Unassembled WGS sequence"/>
</dbReference>
<dbReference type="InterPro" id="IPR050707">
    <property type="entry name" value="HTH_MetabolicPath_Reg"/>
</dbReference>
<evidence type="ECO:0000256" key="2">
    <source>
        <dbReference type="ARBA" id="ARBA00023125"/>
    </source>
</evidence>
<dbReference type="SMART" id="SM00346">
    <property type="entry name" value="HTH_ICLR"/>
    <property type="match status" value="1"/>
</dbReference>
<dbReference type="PANTHER" id="PTHR30136">
    <property type="entry name" value="HELIX-TURN-HELIX TRANSCRIPTIONAL REGULATOR, ICLR FAMILY"/>
    <property type="match status" value="1"/>
</dbReference>
<dbReference type="InterPro" id="IPR005471">
    <property type="entry name" value="Tscrpt_reg_IclR_N"/>
</dbReference>
<gene>
    <name evidence="6" type="ORF">WKW79_29725</name>
</gene>
<feature type="domain" description="IclR-ED" evidence="5">
    <location>
        <begin position="68"/>
        <end position="249"/>
    </location>
</feature>
<dbReference type="SUPFAM" id="SSF46785">
    <property type="entry name" value="Winged helix' DNA-binding domain"/>
    <property type="match status" value="1"/>
</dbReference>
<accession>A0ABU8XI61</accession>
<dbReference type="SUPFAM" id="SSF55781">
    <property type="entry name" value="GAF domain-like"/>
    <property type="match status" value="1"/>
</dbReference>
<keyword evidence="2" id="KW-0238">DNA-binding</keyword>